<dbReference type="Gene3D" id="1.10.555.10">
    <property type="entry name" value="Rho GTPase activation protein"/>
    <property type="match status" value="1"/>
</dbReference>
<dbReference type="InterPro" id="IPR039102">
    <property type="entry name" value="FAM13"/>
</dbReference>
<accession>A0AAV7K990</accession>
<dbReference type="PANTHER" id="PTHR15904">
    <property type="entry name" value="FAM13"/>
    <property type="match status" value="1"/>
</dbReference>
<evidence type="ECO:0000256" key="1">
    <source>
        <dbReference type="ARBA" id="ARBA00007549"/>
    </source>
</evidence>
<feature type="region of interest" description="Disordered" evidence="3">
    <location>
        <begin position="256"/>
        <end position="297"/>
    </location>
</feature>
<gene>
    <name evidence="5" type="ORF">LOD99_168</name>
</gene>
<dbReference type="AlphaFoldDB" id="A0AAV7K990"/>
<sequence>MSTNFLNQIRKSISSPKSKRKLSFQSSGTKDLLDRSASPFGVRVFGSTLPEVAKEYPTKNGVPFIVCRIAEYLTEHGLDQEGLFRKNGNIRVMDNLRYKFESDGDADLEAANDVFAAASLMKQFFRELREPLISDELIDQMIRVKQEFDFDSPGFIKQLHPILDELQLVNYITLKYVVQFLLRVSVHESSNKMSILSLAIVFGPSLFRSAPGMVGLKEQGIITPILIKFIQHSHGLFNRILTDSTTHRLLNTAQLLAAPDAKPSPPPKPKRKPYLFNTSPSSPASDTYSSPQITLNFRPMEDSPSLREVMSPWQCRLKSPVSPSPASSANFKQDLQMIIREAIDLYMWGDLSEEEEGLRGEEGGETPRTHKSDQRLSVKSLVSQFEDSSVVYGTAFRISDISNASTTTTLKHSTSNYDIHLLTRHGETATDEELYIPADNLEFLTLDRPRGPSSRKVPSREGRSRSASNDLSNSELDSFFGVDTTGNTTTSHLTQLSQLSTNTPNTSQPITDKSGYTQYASVETNKSSAHGKLVEELREVKREIRRFQLEFRQKNGRKPTLQEKECIRPVVMRYGEIKNQLGEGHDGTLETTMSPMSPRHVLKGSKGSQVYEINDTIASDSSETGWKYKIEMNTIANTLQEKRSQSARPSQIHAMSFEQLKQEKRDLQKALLVYEGKYGRPQGEAVIVMRPLYDRYRAIKQFLHKHPDGRLNPLKSGCASLQSLNSLHQTENTLSTIYASLGSVYPPETSTAVLLNSGNMDSYQIPQNASGISIQSNPSAASLISPEHKFPSPIQTTHTNSLKDFSLISSLHEYKEFLASESSLKPQDYWLSYHYIRARKKDLKQKLQDFEKEFKEKFDRKPNKVDRDPMLLDYKEYRLLKDKMSFLESNFNVNIRGQGGQGGQGGQLENELSP</sequence>
<dbReference type="PANTHER" id="PTHR15904:SF17">
    <property type="entry name" value="RHO-GAP DOMAIN-CONTAINING PROTEIN"/>
    <property type="match status" value="1"/>
</dbReference>
<evidence type="ECO:0000256" key="2">
    <source>
        <dbReference type="SAM" id="Coils"/>
    </source>
</evidence>
<feature type="domain" description="Rho-GAP" evidence="4">
    <location>
        <begin position="47"/>
        <end position="237"/>
    </location>
</feature>
<dbReference type="EMBL" id="JAKMXF010000111">
    <property type="protein sequence ID" value="KAI6657420.1"/>
    <property type="molecule type" value="Genomic_DNA"/>
</dbReference>
<evidence type="ECO:0000313" key="5">
    <source>
        <dbReference type="EMBL" id="KAI6657420.1"/>
    </source>
</evidence>
<name>A0AAV7K990_9METZ</name>
<comment type="caution">
    <text evidence="5">The sequence shown here is derived from an EMBL/GenBank/DDBJ whole genome shotgun (WGS) entry which is preliminary data.</text>
</comment>
<dbReference type="InterPro" id="IPR000198">
    <property type="entry name" value="RhoGAP_dom"/>
</dbReference>
<evidence type="ECO:0000256" key="3">
    <source>
        <dbReference type="SAM" id="MobiDB-lite"/>
    </source>
</evidence>
<feature type="coiled-coil region" evidence="2">
    <location>
        <begin position="833"/>
        <end position="860"/>
    </location>
</feature>
<keyword evidence="2" id="KW-0175">Coiled coil</keyword>
<dbReference type="Pfam" id="PF26116">
    <property type="entry name" value="FAM13A"/>
    <property type="match status" value="1"/>
</dbReference>
<dbReference type="GO" id="GO:0007165">
    <property type="term" value="P:signal transduction"/>
    <property type="evidence" value="ECO:0007669"/>
    <property type="project" value="InterPro"/>
</dbReference>
<dbReference type="InterPro" id="IPR059029">
    <property type="entry name" value="FAM13A_dom"/>
</dbReference>
<dbReference type="InterPro" id="IPR008936">
    <property type="entry name" value="Rho_GTPase_activation_prot"/>
</dbReference>
<protein>
    <submittedName>
        <fullName evidence="5">Protein FAM13A</fullName>
    </submittedName>
</protein>
<feature type="region of interest" description="Disordered" evidence="3">
    <location>
        <begin position="582"/>
        <end position="605"/>
    </location>
</feature>
<proteinExistence type="inferred from homology"/>
<comment type="similarity">
    <text evidence="1">Belongs to the FAM13 family.</text>
</comment>
<reference evidence="5 6" key="1">
    <citation type="journal article" date="2023" name="BMC Biol.">
        <title>The compact genome of the sponge Oopsacas minuta (Hexactinellida) is lacking key metazoan core genes.</title>
        <authorList>
            <person name="Santini S."/>
            <person name="Schenkelaars Q."/>
            <person name="Jourda C."/>
            <person name="Duchesne M."/>
            <person name="Belahbib H."/>
            <person name="Rocher C."/>
            <person name="Selva M."/>
            <person name="Riesgo A."/>
            <person name="Vervoort M."/>
            <person name="Leys S.P."/>
            <person name="Kodjabachian L."/>
            <person name="Le Bivic A."/>
            <person name="Borchiellini C."/>
            <person name="Claverie J.M."/>
            <person name="Renard E."/>
        </authorList>
    </citation>
    <scope>NUCLEOTIDE SEQUENCE [LARGE SCALE GENOMIC DNA]</scope>
    <source>
        <strain evidence="5">SPO-2</strain>
    </source>
</reference>
<dbReference type="PROSITE" id="PS50238">
    <property type="entry name" value="RHOGAP"/>
    <property type="match status" value="1"/>
</dbReference>
<feature type="coiled-coil region" evidence="2">
    <location>
        <begin position="530"/>
        <end position="557"/>
    </location>
</feature>
<evidence type="ECO:0000259" key="4">
    <source>
        <dbReference type="PROSITE" id="PS50238"/>
    </source>
</evidence>
<feature type="region of interest" description="Disordered" evidence="3">
    <location>
        <begin position="445"/>
        <end position="483"/>
    </location>
</feature>
<feature type="compositionally biased region" description="Low complexity" evidence="3">
    <location>
        <begin position="279"/>
        <end position="291"/>
    </location>
</feature>
<organism evidence="5 6">
    <name type="scientific">Oopsacas minuta</name>
    <dbReference type="NCBI Taxonomy" id="111878"/>
    <lineage>
        <taxon>Eukaryota</taxon>
        <taxon>Metazoa</taxon>
        <taxon>Porifera</taxon>
        <taxon>Hexactinellida</taxon>
        <taxon>Hexasterophora</taxon>
        <taxon>Lyssacinosida</taxon>
        <taxon>Leucopsacidae</taxon>
        <taxon>Oopsacas</taxon>
    </lineage>
</organism>
<feature type="compositionally biased region" description="Polar residues" evidence="3">
    <location>
        <begin position="465"/>
        <end position="476"/>
    </location>
</feature>
<dbReference type="Pfam" id="PF00620">
    <property type="entry name" value="RhoGAP"/>
    <property type="match status" value="1"/>
</dbReference>
<dbReference type="Proteomes" id="UP001165289">
    <property type="component" value="Unassembled WGS sequence"/>
</dbReference>
<feature type="compositionally biased region" description="Basic and acidic residues" evidence="3">
    <location>
        <begin position="357"/>
        <end position="375"/>
    </location>
</feature>
<keyword evidence="6" id="KW-1185">Reference proteome</keyword>
<feature type="region of interest" description="Disordered" evidence="3">
    <location>
        <begin position="356"/>
        <end position="375"/>
    </location>
</feature>
<dbReference type="SUPFAM" id="SSF48350">
    <property type="entry name" value="GTPase activation domain, GAP"/>
    <property type="match status" value="1"/>
</dbReference>
<evidence type="ECO:0000313" key="6">
    <source>
        <dbReference type="Proteomes" id="UP001165289"/>
    </source>
</evidence>
<dbReference type="SMART" id="SM00324">
    <property type="entry name" value="RhoGAP"/>
    <property type="match status" value="1"/>
</dbReference>